<keyword evidence="4" id="KW-1185">Reference proteome</keyword>
<organism evidence="3 4">
    <name type="scientific">Trametes pubescens</name>
    <name type="common">White-rot fungus</name>
    <dbReference type="NCBI Taxonomy" id="154538"/>
    <lineage>
        <taxon>Eukaryota</taxon>
        <taxon>Fungi</taxon>
        <taxon>Dikarya</taxon>
        <taxon>Basidiomycota</taxon>
        <taxon>Agaricomycotina</taxon>
        <taxon>Agaricomycetes</taxon>
        <taxon>Polyporales</taxon>
        <taxon>Polyporaceae</taxon>
        <taxon>Trametes</taxon>
    </lineage>
</organism>
<protein>
    <submittedName>
        <fullName evidence="3">Uncharacterized protein</fullName>
    </submittedName>
</protein>
<dbReference type="Proteomes" id="UP000184267">
    <property type="component" value="Unassembled WGS sequence"/>
</dbReference>
<accession>A0A1M2W3E1</accession>
<keyword evidence="2" id="KW-0812">Transmembrane</keyword>
<dbReference type="OrthoDB" id="2747445at2759"/>
<reference evidence="3 4" key="1">
    <citation type="submission" date="2016-10" db="EMBL/GenBank/DDBJ databases">
        <title>Genome sequence of the basidiomycete white-rot fungus Trametes pubescens.</title>
        <authorList>
            <person name="Makela M.R."/>
            <person name="Granchi Z."/>
            <person name="Peng M."/>
            <person name="De Vries R.P."/>
            <person name="Grigoriev I."/>
            <person name="Riley R."/>
            <person name="Hilden K."/>
        </authorList>
    </citation>
    <scope>NUCLEOTIDE SEQUENCE [LARGE SCALE GENOMIC DNA]</scope>
    <source>
        <strain evidence="3 4">FBCC735</strain>
    </source>
</reference>
<keyword evidence="2" id="KW-0472">Membrane</keyword>
<dbReference type="OMA" id="MYTKNSD"/>
<dbReference type="AlphaFoldDB" id="A0A1M2W3E1"/>
<feature type="transmembrane region" description="Helical" evidence="2">
    <location>
        <begin position="31"/>
        <end position="49"/>
    </location>
</feature>
<evidence type="ECO:0000256" key="1">
    <source>
        <dbReference type="SAM" id="MobiDB-lite"/>
    </source>
</evidence>
<keyword evidence="2" id="KW-1133">Transmembrane helix</keyword>
<feature type="compositionally biased region" description="Basic and acidic residues" evidence="1">
    <location>
        <begin position="179"/>
        <end position="188"/>
    </location>
</feature>
<comment type="caution">
    <text evidence="3">The sequence shown here is derived from an EMBL/GenBank/DDBJ whole genome shotgun (WGS) entry which is preliminary data.</text>
</comment>
<evidence type="ECO:0000313" key="4">
    <source>
        <dbReference type="Proteomes" id="UP000184267"/>
    </source>
</evidence>
<sequence>MPINAGQAPNLRAARPSAPMPMVPQGGNGKTMFLGMAGVALGLYGFWRLQFAKQNRSHSSANPAEMPTWQFRHAQQVPEFNDRMSATGKADSTSRARASSSPESVGASFVQAKPADSAPAESAAPPVEKAHPVRNVVASVLSTIHGSSRERGEDAKGPVGQPAEQRRINDRGGMYTKNSDYKDGYRRD</sequence>
<feature type="region of interest" description="Disordered" evidence="1">
    <location>
        <begin position="84"/>
        <end position="188"/>
    </location>
</feature>
<evidence type="ECO:0000313" key="3">
    <source>
        <dbReference type="EMBL" id="OJT14282.1"/>
    </source>
</evidence>
<feature type="compositionally biased region" description="Low complexity" evidence="1">
    <location>
        <begin position="112"/>
        <end position="127"/>
    </location>
</feature>
<evidence type="ECO:0000256" key="2">
    <source>
        <dbReference type="SAM" id="Phobius"/>
    </source>
</evidence>
<name>A0A1M2W3E1_TRAPU</name>
<feature type="compositionally biased region" description="Basic and acidic residues" evidence="1">
    <location>
        <begin position="147"/>
        <end position="156"/>
    </location>
</feature>
<gene>
    <name evidence="3" type="ORF">TRAPUB_9142</name>
</gene>
<proteinExistence type="predicted"/>
<dbReference type="EMBL" id="MNAD01000308">
    <property type="protein sequence ID" value="OJT14282.1"/>
    <property type="molecule type" value="Genomic_DNA"/>
</dbReference>